<evidence type="ECO:0000313" key="1">
    <source>
        <dbReference type="EMBL" id="TMU54952.1"/>
    </source>
</evidence>
<protein>
    <submittedName>
        <fullName evidence="1">Carboxypeptidase regulatory-like domain-containing protein</fullName>
    </submittedName>
</protein>
<comment type="caution">
    <text evidence="1">The sequence shown here is derived from an EMBL/GenBank/DDBJ whole genome shotgun (WGS) entry which is preliminary data.</text>
</comment>
<evidence type="ECO:0000313" key="2">
    <source>
        <dbReference type="Proteomes" id="UP000751614"/>
    </source>
</evidence>
<dbReference type="InterPro" id="IPR013784">
    <property type="entry name" value="Carb-bd-like_fold"/>
</dbReference>
<dbReference type="Proteomes" id="UP000751614">
    <property type="component" value="Unassembled WGS sequence"/>
</dbReference>
<proteinExistence type="predicted"/>
<dbReference type="RefSeq" id="WP_138836608.1">
    <property type="nucleotide sequence ID" value="NZ_VCNI01000002.1"/>
</dbReference>
<keyword evidence="2" id="KW-1185">Reference proteome</keyword>
<dbReference type="SUPFAM" id="SSF49452">
    <property type="entry name" value="Starch-binding domain-like"/>
    <property type="match status" value="1"/>
</dbReference>
<name>A0ABY2WK96_9FLAO</name>
<accession>A0ABY2WK96</accession>
<dbReference type="EMBL" id="VCNI01000002">
    <property type="protein sequence ID" value="TMU54952.1"/>
    <property type="molecule type" value="Genomic_DNA"/>
</dbReference>
<reference evidence="1 2" key="1">
    <citation type="submission" date="2019-05" db="EMBL/GenBank/DDBJ databases">
        <title>Flagellimonas sp. AsT0115, sp. nov., isolated from a marine red algae, Asparagopsis taxiformis.</title>
        <authorList>
            <person name="Kim J."/>
            <person name="Jeong S.E."/>
            <person name="Jeon C.O."/>
        </authorList>
    </citation>
    <scope>NUCLEOTIDE SEQUENCE [LARGE SCALE GENOMIC DNA]</scope>
    <source>
        <strain evidence="1 2">AsT0115</strain>
    </source>
</reference>
<dbReference type="Gene3D" id="2.60.40.1120">
    <property type="entry name" value="Carboxypeptidase-like, regulatory domain"/>
    <property type="match status" value="1"/>
</dbReference>
<sequence length="324" mass="35061">MYVQDYHTFWGTIKYNLQGILISLLIMILLSCSSGNDSQDPNPIPENPGSVSGIVEDEDGQVYPGAELNLTKGDETTTAFTNSEGRFLIKAKSNGPHNLSLKLPLSTEAVNADMVSVNITEDTESNADFVIQPQAVTAHLNFGSVQLLEEIVDENGNTPTASNEPLYAANIFDAPLGMLTAITAPDDHHVTLSEFKKANGEILVYCDGDSATLQIMLEGMIPDGTYTFWLAYLNKPRKVGENIDFMNDFVNLTNPPVGASNGTENIAVADASGVIDVVLEHDSCILTDEPALVIPILYHINGKTFGGGHVPDPEEMVHMLAYFQ</sequence>
<gene>
    <name evidence="1" type="ORF">FGG15_12210</name>
</gene>
<organism evidence="1 2">
    <name type="scientific">Flagellimonas algicola</name>
    <dbReference type="NCBI Taxonomy" id="2583815"/>
    <lineage>
        <taxon>Bacteria</taxon>
        <taxon>Pseudomonadati</taxon>
        <taxon>Bacteroidota</taxon>
        <taxon>Flavobacteriia</taxon>
        <taxon>Flavobacteriales</taxon>
        <taxon>Flavobacteriaceae</taxon>
        <taxon>Flagellimonas</taxon>
    </lineage>
</organism>